<name>A0A844FWM9_9FIRM</name>
<feature type="signal peptide" evidence="1">
    <location>
        <begin position="1"/>
        <end position="19"/>
    </location>
</feature>
<evidence type="ECO:0000256" key="1">
    <source>
        <dbReference type="SAM" id="SignalP"/>
    </source>
</evidence>
<keyword evidence="3" id="KW-1185">Reference proteome</keyword>
<feature type="chain" id="PRO_5038864392" description="Cell division protein FtsL" evidence="1">
    <location>
        <begin position="20"/>
        <end position="86"/>
    </location>
</feature>
<comment type="caution">
    <text evidence="2">The sequence shown here is derived from an EMBL/GenBank/DDBJ whole genome shotgun (WGS) entry which is preliminary data.</text>
</comment>
<keyword evidence="1" id="KW-0732">Signal</keyword>
<gene>
    <name evidence="2" type="ORF">FYJ79_10560</name>
</gene>
<dbReference type="Proteomes" id="UP000442619">
    <property type="component" value="Unassembled WGS sequence"/>
</dbReference>
<evidence type="ECO:0000313" key="2">
    <source>
        <dbReference type="EMBL" id="MST90005.1"/>
    </source>
</evidence>
<sequence>MRLLVFSFFLFLVSTISLNSQEININAKSKKIQEEMTTLKSDIDGLKIQKQELSSFSRVKEIAEKKGYTYQQSSVSANVVGVEQNK</sequence>
<organism evidence="2 3">
    <name type="scientific">Sharpea porci</name>
    <dbReference type="NCBI Taxonomy" id="2652286"/>
    <lineage>
        <taxon>Bacteria</taxon>
        <taxon>Bacillati</taxon>
        <taxon>Bacillota</taxon>
        <taxon>Erysipelotrichia</taxon>
        <taxon>Erysipelotrichales</taxon>
        <taxon>Coprobacillaceae</taxon>
        <taxon>Sharpea</taxon>
    </lineage>
</organism>
<evidence type="ECO:0000313" key="3">
    <source>
        <dbReference type="Proteomes" id="UP000442619"/>
    </source>
</evidence>
<protein>
    <recommendedName>
        <fullName evidence="4">Cell division protein FtsL</fullName>
    </recommendedName>
</protein>
<reference evidence="2 3" key="1">
    <citation type="submission" date="2019-08" db="EMBL/GenBank/DDBJ databases">
        <title>In-depth cultivation of the pig gut microbiome towards novel bacterial diversity and tailored functional studies.</title>
        <authorList>
            <person name="Wylensek D."/>
            <person name="Hitch T.C.A."/>
            <person name="Clavel T."/>
        </authorList>
    </citation>
    <scope>NUCLEOTIDE SEQUENCE [LARGE SCALE GENOMIC DNA]</scope>
    <source>
        <strain evidence="2 3">CA-Schmier-601-WT-3</strain>
    </source>
</reference>
<dbReference type="EMBL" id="VUNM01000032">
    <property type="protein sequence ID" value="MST90005.1"/>
    <property type="molecule type" value="Genomic_DNA"/>
</dbReference>
<proteinExistence type="predicted"/>
<accession>A0A844FWM9</accession>
<dbReference type="AlphaFoldDB" id="A0A844FWM9"/>
<evidence type="ECO:0008006" key="4">
    <source>
        <dbReference type="Google" id="ProtNLM"/>
    </source>
</evidence>